<evidence type="ECO:0000313" key="3">
    <source>
        <dbReference type="EMBL" id="KAK0619048.1"/>
    </source>
</evidence>
<proteinExistence type="predicted"/>
<keyword evidence="2" id="KW-0812">Transmembrane</keyword>
<evidence type="ECO:0000256" key="2">
    <source>
        <dbReference type="SAM" id="Phobius"/>
    </source>
</evidence>
<dbReference type="Proteomes" id="UP001175000">
    <property type="component" value="Unassembled WGS sequence"/>
</dbReference>
<feature type="transmembrane region" description="Helical" evidence="2">
    <location>
        <begin position="127"/>
        <end position="153"/>
    </location>
</feature>
<reference evidence="3" key="1">
    <citation type="submission" date="2023-06" db="EMBL/GenBank/DDBJ databases">
        <title>Genome-scale phylogeny and comparative genomics of the fungal order Sordariales.</title>
        <authorList>
            <consortium name="Lawrence Berkeley National Laboratory"/>
            <person name="Hensen N."/>
            <person name="Bonometti L."/>
            <person name="Westerberg I."/>
            <person name="Brannstrom I.O."/>
            <person name="Guillou S."/>
            <person name="Cros-Aarteil S."/>
            <person name="Calhoun S."/>
            <person name="Haridas S."/>
            <person name="Kuo A."/>
            <person name="Mondo S."/>
            <person name="Pangilinan J."/>
            <person name="Riley R."/>
            <person name="Labutti K."/>
            <person name="Andreopoulos B."/>
            <person name="Lipzen A."/>
            <person name="Chen C."/>
            <person name="Yanf M."/>
            <person name="Daum C."/>
            <person name="Ng V."/>
            <person name="Clum A."/>
            <person name="Steindorff A."/>
            <person name="Ohm R."/>
            <person name="Martin F."/>
            <person name="Silar P."/>
            <person name="Natvig D."/>
            <person name="Lalanne C."/>
            <person name="Gautier V."/>
            <person name="Ament-Velasquez S.L."/>
            <person name="Kruys A."/>
            <person name="Hutchinson M.I."/>
            <person name="Powell A.J."/>
            <person name="Barry K."/>
            <person name="Miller A.N."/>
            <person name="Grigoriev I.V."/>
            <person name="Debuchy R."/>
            <person name="Gladieux P."/>
            <person name="Thoren M.H."/>
            <person name="Johannesson H."/>
        </authorList>
    </citation>
    <scope>NUCLEOTIDE SEQUENCE</scope>
    <source>
        <strain evidence="3">CBS 606.72</strain>
    </source>
</reference>
<name>A0AA39WP75_9PEZI</name>
<dbReference type="AlphaFoldDB" id="A0AA39WP75"/>
<gene>
    <name evidence="3" type="ORF">B0T14DRAFT_518470</name>
</gene>
<evidence type="ECO:0000313" key="4">
    <source>
        <dbReference type="Proteomes" id="UP001175000"/>
    </source>
</evidence>
<feature type="transmembrane region" description="Helical" evidence="2">
    <location>
        <begin position="20"/>
        <end position="41"/>
    </location>
</feature>
<protein>
    <submittedName>
        <fullName evidence="3">Uncharacterized protein</fullName>
    </submittedName>
</protein>
<feature type="transmembrane region" description="Helical" evidence="2">
    <location>
        <begin position="61"/>
        <end position="80"/>
    </location>
</feature>
<keyword evidence="2" id="KW-0472">Membrane</keyword>
<feature type="region of interest" description="Disordered" evidence="1">
    <location>
        <begin position="201"/>
        <end position="223"/>
    </location>
</feature>
<keyword evidence="2" id="KW-1133">Transmembrane helix</keyword>
<accession>A0AA39WP75</accession>
<dbReference type="EMBL" id="JAULSU010000004">
    <property type="protein sequence ID" value="KAK0619048.1"/>
    <property type="molecule type" value="Genomic_DNA"/>
</dbReference>
<keyword evidence="4" id="KW-1185">Reference proteome</keyword>
<sequence length="223" mass="24800">MPKPPTAPRLTWPKTKLTFYILWTLQISIYCILLLLSFVPIRTKPPSSPDDTSTRDRVTTLLYRFGVPLANFTLFYYLSVKIRVVLDWRRGARLGTGDGPSPVGTRSRWFESAVATQEFWVSERRGAAILLVSSTVWIPAVALTTLGMIIPVMFVGKGFGALIILLLLVVSGPSLIGHFLYVWGRSLKVLAMGSAKRREVGQEDAEDADLEMLLPSDSEEGRS</sequence>
<organism evidence="3 4">
    <name type="scientific">Immersiella caudata</name>
    <dbReference type="NCBI Taxonomy" id="314043"/>
    <lineage>
        <taxon>Eukaryota</taxon>
        <taxon>Fungi</taxon>
        <taxon>Dikarya</taxon>
        <taxon>Ascomycota</taxon>
        <taxon>Pezizomycotina</taxon>
        <taxon>Sordariomycetes</taxon>
        <taxon>Sordariomycetidae</taxon>
        <taxon>Sordariales</taxon>
        <taxon>Lasiosphaeriaceae</taxon>
        <taxon>Immersiella</taxon>
    </lineage>
</organism>
<evidence type="ECO:0000256" key="1">
    <source>
        <dbReference type="SAM" id="MobiDB-lite"/>
    </source>
</evidence>
<comment type="caution">
    <text evidence="3">The sequence shown here is derived from an EMBL/GenBank/DDBJ whole genome shotgun (WGS) entry which is preliminary data.</text>
</comment>
<feature type="transmembrane region" description="Helical" evidence="2">
    <location>
        <begin position="159"/>
        <end position="183"/>
    </location>
</feature>